<dbReference type="InterPro" id="IPR001611">
    <property type="entry name" value="Leu-rich_rpt"/>
</dbReference>
<dbReference type="InterPro" id="IPR032675">
    <property type="entry name" value="LRR_dom_sf"/>
</dbReference>
<dbReference type="Pfam" id="PF12774">
    <property type="entry name" value="AAA_6"/>
    <property type="match status" value="2"/>
</dbReference>
<dbReference type="Proteomes" id="UP000626109">
    <property type="component" value="Unassembled WGS sequence"/>
</dbReference>
<evidence type="ECO:0000259" key="2">
    <source>
        <dbReference type="Pfam" id="PF12774"/>
    </source>
</evidence>
<evidence type="ECO:0000313" key="3">
    <source>
        <dbReference type="EMBL" id="CAE8698012.1"/>
    </source>
</evidence>
<dbReference type="Gene3D" id="3.40.50.300">
    <property type="entry name" value="P-loop containing nucleotide triphosphate hydrolases"/>
    <property type="match status" value="2"/>
</dbReference>
<dbReference type="GO" id="GO:0007018">
    <property type="term" value="P:microtubule-based movement"/>
    <property type="evidence" value="ECO:0007669"/>
    <property type="project" value="InterPro"/>
</dbReference>
<protein>
    <recommendedName>
        <fullName evidence="2">Dynein heavy chain hydrolytic ATP-binding dynein motor region domain-containing protein</fullName>
    </recommendedName>
</protein>
<evidence type="ECO:0000313" key="4">
    <source>
        <dbReference type="Proteomes" id="UP000626109"/>
    </source>
</evidence>
<dbReference type="GO" id="GO:0045505">
    <property type="term" value="F:dynein intermediate chain binding"/>
    <property type="evidence" value="ECO:0007669"/>
    <property type="project" value="InterPro"/>
</dbReference>
<gene>
    <name evidence="3" type="ORF">PGLA2088_LOCUS30525</name>
</gene>
<name>A0A813KBL7_POLGL</name>
<dbReference type="GO" id="GO:0051959">
    <property type="term" value="F:dynein light intermediate chain binding"/>
    <property type="evidence" value="ECO:0007669"/>
    <property type="project" value="InterPro"/>
</dbReference>
<dbReference type="InterPro" id="IPR026983">
    <property type="entry name" value="DHC"/>
</dbReference>
<dbReference type="InterPro" id="IPR035699">
    <property type="entry name" value="AAA_6"/>
</dbReference>
<dbReference type="EMBL" id="CAJNNW010028855">
    <property type="protein sequence ID" value="CAE8698012.1"/>
    <property type="molecule type" value="Genomic_DNA"/>
</dbReference>
<organism evidence="3 4">
    <name type="scientific">Polarella glacialis</name>
    <name type="common">Dinoflagellate</name>
    <dbReference type="NCBI Taxonomy" id="89957"/>
    <lineage>
        <taxon>Eukaryota</taxon>
        <taxon>Sar</taxon>
        <taxon>Alveolata</taxon>
        <taxon>Dinophyceae</taxon>
        <taxon>Suessiales</taxon>
        <taxon>Suessiaceae</taxon>
        <taxon>Polarella</taxon>
    </lineage>
</organism>
<feature type="domain" description="Dynein heavy chain hydrolytic ATP-binding dynein motor region" evidence="2">
    <location>
        <begin position="298"/>
        <end position="373"/>
    </location>
</feature>
<dbReference type="InterPro" id="IPR027417">
    <property type="entry name" value="P-loop_NTPase"/>
</dbReference>
<dbReference type="GO" id="GO:0005858">
    <property type="term" value="C:axonemal dynein complex"/>
    <property type="evidence" value="ECO:0007669"/>
    <property type="project" value="TreeGrafter"/>
</dbReference>
<dbReference type="InterPro" id="IPR006553">
    <property type="entry name" value="Leu-rich_rpt_Cys-con_subtyp"/>
</dbReference>
<dbReference type="PANTHER" id="PTHR46532:SF4">
    <property type="entry name" value="AAA+ ATPASE DOMAIN-CONTAINING PROTEIN"/>
    <property type="match status" value="1"/>
</dbReference>
<accession>A0A813KBL7</accession>
<comment type="caution">
    <text evidence="3">The sequence shown here is derived from an EMBL/GenBank/DDBJ whole genome shotgun (WGS) entry which is preliminary data.</text>
</comment>
<feature type="domain" description="Dynein heavy chain hydrolytic ATP-binding dynein motor region" evidence="2">
    <location>
        <begin position="146"/>
        <end position="200"/>
    </location>
</feature>
<sequence length="977" mass="104860">MDAGSVMNGTSVRSFADKYIAQVALLGIQLIWTSDFQHALELMGREKDKTVMAATNKKFLGLLTELISICLQSDLTSLDRMKYETLVTVHVHQKDLFQEVWKKTRDTSKDRVKDENDFEWLKQTRLYWKSENDHALISVADVDFVYSYEYLGCKERLVITALTDRCYLTQSQALGMFFGGAPAGPAGTGKTETTKFGVAMVAAVACPDSYLACKACWKRALVLLISLGFGFWSSLGGLSCFECETVNSVEQAFLGCSGEVGQAPHPGGAAIFGKLCGKGLSVGEAQARTSVGGDIASMSGLWGCFDEFNRIELEVLSVVATQVESIMQAQRLPAKKQNAKTFIFPGEPFPIKLIQSVGYFITMNPGYARRGELQSPPHGGGDLPTAWSLFDAEEAEEAEEAPEATMKEGKEVAATSVEASLLLLHLDDVLLAAVISAAALTVELLRKQVPAACRRFQDVVQHQPPCWETLSLEAPAQIPMAAVTDQLICRLARAHGQQLIHVHLDGARLIGPAAVSHLALHCPQLRTVTLTGCVRVGSTAIRLLARSCPQLEVLRVAGCTTADYEDSNLVDARGSAADLAVCTIATSCARLRSVSLSALQSDDSIKELLLGCPGLTALDLGGCSQLPCSSTMMGALATVQRNLESLKLGDCFRLQSLKALPSCSRLRTLFLGGCSRLGDASGFAELLTGCVDTITFLSLVSCYGLSPEGLCTAFRAAGRNFSSLQTLVLGGCRADDLVCAALGEVCPSLTSLDLWNCERITDIGIDAFLGTRLTQLNLRECANVSGNAVARLNRLVHLDTLDVACVGALRDEDLLPVLQRSAHNMLSFNCGGPSCCITETSLMFLSLSLRSLDLAECATIRSFDPLTQLTALTCLSLDSCDVPVPQLLRICSSCPLVSLNIAASKVDDEALAELSNSLPCLQDLELRDCTLVSDVGMEVVVRYCRLLVFLGLVGCDRITGSAVKRASKVLPGCEICG</sequence>
<dbReference type="PANTHER" id="PTHR46532">
    <property type="entry name" value="MALE FERTILITY FACTOR KL5"/>
    <property type="match status" value="1"/>
</dbReference>
<dbReference type="Gene3D" id="1.20.58.1120">
    <property type="match status" value="1"/>
</dbReference>
<evidence type="ECO:0000256" key="1">
    <source>
        <dbReference type="ARBA" id="ARBA00008887"/>
    </source>
</evidence>
<proteinExistence type="inferred from homology"/>
<dbReference type="Pfam" id="PF13516">
    <property type="entry name" value="LRR_6"/>
    <property type="match status" value="1"/>
</dbReference>
<dbReference type="AlphaFoldDB" id="A0A813KBL7"/>
<dbReference type="SUPFAM" id="SSF52047">
    <property type="entry name" value="RNI-like"/>
    <property type="match status" value="2"/>
</dbReference>
<reference evidence="3" key="1">
    <citation type="submission" date="2021-02" db="EMBL/GenBank/DDBJ databases">
        <authorList>
            <person name="Dougan E. K."/>
            <person name="Rhodes N."/>
            <person name="Thang M."/>
            <person name="Chan C."/>
        </authorList>
    </citation>
    <scope>NUCLEOTIDE SEQUENCE</scope>
</reference>
<dbReference type="Gene3D" id="3.80.10.10">
    <property type="entry name" value="Ribonuclease Inhibitor"/>
    <property type="match status" value="2"/>
</dbReference>
<comment type="similarity">
    <text evidence="1">Belongs to the dynein heavy chain family.</text>
</comment>
<dbReference type="GO" id="GO:0005524">
    <property type="term" value="F:ATP binding"/>
    <property type="evidence" value="ECO:0007669"/>
    <property type="project" value="InterPro"/>
</dbReference>
<dbReference type="SMART" id="SM00367">
    <property type="entry name" value="LRR_CC"/>
    <property type="match status" value="8"/>
</dbReference>